<evidence type="ECO:0000256" key="2">
    <source>
        <dbReference type="SAM" id="SignalP"/>
    </source>
</evidence>
<feature type="transmembrane region" description="Helical" evidence="1">
    <location>
        <begin position="298"/>
        <end position="325"/>
    </location>
</feature>
<accession>A0A318SIF2</accession>
<dbReference type="Proteomes" id="UP000248326">
    <property type="component" value="Unassembled WGS sequence"/>
</dbReference>
<gene>
    <name evidence="3" type="ORF">DES52_10795</name>
</gene>
<dbReference type="EMBL" id="QJSX01000007">
    <property type="protein sequence ID" value="PYE53837.1"/>
    <property type="molecule type" value="Genomic_DNA"/>
</dbReference>
<reference evidence="3 4" key="1">
    <citation type="submission" date="2018-06" db="EMBL/GenBank/DDBJ databases">
        <title>Genomic Encyclopedia of Type Strains, Phase IV (KMG-IV): sequencing the most valuable type-strain genomes for metagenomic binning, comparative biology and taxonomic classification.</title>
        <authorList>
            <person name="Goeker M."/>
        </authorList>
    </citation>
    <scope>NUCLEOTIDE SEQUENCE [LARGE SCALE GENOMIC DNA]</scope>
    <source>
        <strain evidence="3 4">DSM 18048</strain>
    </source>
</reference>
<proteinExistence type="predicted"/>
<evidence type="ECO:0000313" key="4">
    <source>
        <dbReference type="Proteomes" id="UP000248326"/>
    </source>
</evidence>
<comment type="caution">
    <text evidence="3">The sequence shown here is derived from an EMBL/GenBank/DDBJ whole genome shotgun (WGS) entry which is preliminary data.</text>
</comment>
<feature type="transmembrane region" description="Helical" evidence="1">
    <location>
        <begin position="180"/>
        <end position="201"/>
    </location>
</feature>
<sequence>MKRVRLFLVGLLAVCTFASAHSITFSHVDVRLAKSTTTIDVTLPIAALLHERPSPLPSGTTEAAVRSSTLPKNVRASLTALLTARLRLSSNGEAVAPTIKRMRLAGEDIEITATAPAIRGDLAVSANLFPEDALHKVFVDVYRGEELAGQYALDRSDASFTLAASRRPLVDVIAAFVREGVHHIFIGPDHILFVLALILLGGRLRTQVEIITAFTVAHSITLALATLQVVQLPSRLVESVIALSIVIVGLHDLRQLRTGGVAVRDPRAMFAFGFGLVHGFGFASVLSELDLPRQALAWSLAAFNVGVEVGQVTIVLLAAPLLLLLRRSATPRLARNLLMMGAAGVTITGGFWFVQRALGVG</sequence>
<organism evidence="3 4">
    <name type="scientific">Deinococcus yavapaiensis KR-236</name>
    <dbReference type="NCBI Taxonomy" id="694435"/>
    <lineage>
        <taxon>Bacteria</taxon>
        <taxon>Thermotogati</taxon>
        <taxon>Deinococcota</taxon>
        <taxon>Deinococci</taxon>
        <taxon>Deinococcales</taxon>
        <taxon>Deinococcaceae</taxon>
        <taxon>Deinococcus</taxon>
    </lineage>
</organism>
<name>A0A318SIF2_9DEIO</name>
<keyword evidence="1" id="KW-0812">Transmembrane</keyword>
<dbReference type="RefSeq" id="WP_170130992.1">
    <property type="nucleotide sequence ID" value="NZ_QJSX01000007.1"/>
</dbReference>
<feature type="transmembrane region" description="Helical" evidence="1">
    <location>
        <begin position="268"/>
        <end position="286"/>
    </location>
</feature>
<keyword evidence="1" id="KW-1133">Transmembrane helix</keyword>
<keyword evidence="1" id="KW-0472">Membrane</keyword>
<evidence type="ECO:0000256" key="1">
    <source>
        <dbReference type="SAM" id="Phobius"/>
    </source>
</evidence>
<feature type="chain" id="PRO_5016419491" evidence="2">
    <location>
        <begin position="21"/>
        <end position="361"/>
    </location>
</feature>
<dbReference type="InterPro" id="IPR032809">
    <property type="entry name" value="Put_HupE_UreJ"/>
</dbReference>
<protein>
    <submittedName>
        <fullName evidence="3">HupE/UreJ protein</fullName>
    </submittedName>
</protein>
<keyword evidence="4" id="KW-1185">Reference proteome</keyword>
<feature type="transmembrane region" description="Helical" evidence="1">
    <location>
        <begin position="337"/>
        <end position="354"/>
    </location>
</feature>
<feature type="signal peptide" evidence="2">
    <location>
        <begin position="1"/>
        <end position="20"/>
    </location>
</feature>
<evidence type="ECO:0000313" key="3">
    <source>
        <dbReference type="EMBL" id="PYE53837.1"/>
    </source>
</evidence>
<dbReference type="Pfam" id="PF13795">
    <property type="entry name" value="HupE_UreJ_2"/>
    <property type="match status" value="1"/>
</dbReference>
<dbReference type="AlphaFoldDB" id="A0A318SIF2"/>
<keyword evidence="2" id="KW-0732">Signal</keyword>